<dbReference type="AlphaFoldDB" id="A0A6V8SHR5"/>
<evidence type="ECO:0000313" key="2">
    <source>
        <dbReference type="EMBL" id="GFP76717.1"/>
    </source>
</evidence>
<organism evidence="2 3">
    <name type="scientific">Clostridium fungisolvens</name>
    <dbReference type="NCBI Taxonomy" id="1604897"/>
    <lineage>
        <taxon>Bacteria</taxon>
        <taxon>Bacillati</taxon>
        <taxon>Bacillota</taxon>
        <taxon>Clostridia</taxon>
        <taxon>Eubacteriales</taxon>
        <taxon>Clostridiaceae</taxon>
        <taxon>Clostridium</taxon>
    </lineage>
</organism>
<dbReference type="RefSeq" id="WP_183278128.1">
    <property type="nucleotide sequence ID" value="NZ_BLZR01000001.1"/>
</dbReference>
<keyword evidence="3" id="KW-1185">Reference proteome</keyword>
<name>A0A6V8SHR5_9CLOT</name>
<accession>A0A6V8SHR5</accession>
<evidence type="ECO:0000256" key="1">
    <source>
        <dbReference type="SAM" id="Phobius"/>
    </source>
</evidence>
<dbReference type="EMBL" id="BLZR01000001">
    <property type="protein sequence ID" value="GFP76717.1"/>
    <property type="molecule type" value="Genomic_DNA"/>
</dbReference>
<reference evidence="2 3" key="1">
    <citation type="submission" date="2020-07" db="EMBL/GenBank/DDBJ databases">
        <title>A new beta-1,3-glucan-decomposing anaerobic bacterium isolated from anoxic soil subjected to biological soil disinfestation.</title>
        <authorList>
            <person name="Ueki A."/>
            <person name="Tonouchi A."/>
        </authorList>
    </citation>
    <scope>NUCLEOTIDE SEQUENCE [LARGE SCALE GENOMIC DNA]</scope>
    <source>
        <strain evidence="2 3">TW1</strain>
    </source>
</reference>
<feature type="transmembrane region" description="Helical" evidence="1">
    <location>
        <begin position="12"/>
        <end position="32"/>
    </location>
</feature>
<keyword evidence="1" id="KW-0472">Membrane</keyword>
<keyword evidence="1" id="KW-0812">Transmembrane</keyword>
<dbReference type="Proteomes" id="UP000580568">
    <property type="component" value="Unassembled WGS sequence"/>
</dbReference>
<evidence type="ECO:0000313" key="3">
    <source>
        <dbReference type="Proteomes" id="UP000580568"/>
    </source>
</evidence>
<keyword evidence="1" id="KW-1133">Transmembrane helix</keyword>
<proteinExistence type="predicted"/>
<comment type="caution">
    <text evidence="2">The sequence shown here is derived from an EMBL/GenBank/DDBJ whole genome shotgun (WGS) entry which is preliminary data.</text>
</comment>
<gene>
    <name evidence="2" type="ORF">bsdtw1_02821</name>
</gene>
<sequence>MFSTKKIRKGYVSLEVLIILSIALSISSLALLRTFRSCSLTNLEEQATLNEMSEFQ</sequence>
<protein>
    <submittedName>
        <fullName evidence="2">Uncharacterized protein</fullName>
    </submittedName>
</protein>